<protein>
    <submittedName>
        <fullName evidence="2">Uncharacterized protein</fullName>
    </submittedName>
</protein>
<organism evidence="2 3">
    <name type="scientific">Polytolypa hystricis (strain UAMH7299)</name>
    <dbReference type="NCBI Taxonomy" id="1447883"/>
    <lineage>
        <taxon>Eukaryota</taxon>
        <taxon>Fungi</taxon>
        <taxon>Dikarya</taxon>
        <taxon>Ascomycota</taxon>
        <taxon>Pezizomycotina</taxon>
        <taxon>Eurotiomycetes</taxon>
        <taxon>Eurotiomycetidae</taxon>
        <taxon>Onygenales</taxon>
        <taxon>Onygenales incertae sedis</taxon>
        <taxon>Polytolypa</taxon>
    </lineage>
</organism>
<comment type="caution">
    <text evidence="2">The sequence shown here is derived from an EMBL/GenBank/DDBJ whole genome shotgun (WGS) entry which is preliminary data.</text>
</comment>
<evidence type="ECO:0000313" key="2">
    <source>
        <dbReference type="EMBL" id="PGH00927.1"/>
    </source>
</evidence>
<dbReference type="OrthoDB" id="4204516at2759"/>
<feature type="transmembrane region" description="Helical" evidence="1">
    <location>
        <begin position="197"/>
        <end position="219"/>
    </location>
</feature>
<keyword evidence="1" id="KW-0812">Transmembrane</keyword>
<reference evidence="2 3" key="1">
    <citation type="submission" date="2017-10" db="EMBL/GenBank/DDBJ databases">
        <title>Comparative genomics in systemic dimorphic fungi from Ajellomycetaceae.</title>
        <authorList>
            <person name="Munoz J.F."/>
            <person name="Mcewen J.G."/>
            <person name="Clay O.K."/>
            <person name="Cuomo C.A."/>
        </authorList>
    </citation>
    <scope>NUCLEOTIDE SEQUENCE [LARGE SCALE GENOMIC DNA]</scope>
    <source>
        <strain evidence="2 3">UAMH7299</strain>
    </source>
</reference>
<keyword evidence="1" id="KW-1133">Transmembrane helix</keyword>
<evidence type="ECO:0000256" key="1">
    <source>
        <dbReference type="SAM" id="Phobius"/>
    </source>
</evidence>
<dbReference type="EMBL" id="PDNA01000244">
    <property type="protein sequence ID" value="PGH00927.1"/>
    <property type="molecule type" value="Genomic_DNA"/>
</dbReference>
<dbReference type="Proteomes" id="UP000224634">
    <property type="component" value="Unassembled WGS sequence"/>
</dbReference>
<feature type="transmembrane region" description="Helical" evidence="1">
    <location>
        <begin position="254"/>
        <end position="279"/>
    </location>
</feature>
<feature type="transmembrane region" description="Helical" evidence="1">
    <location>
        <begin position="89"/>
        <end position="109"/>
    </location>
</feature>
<name>A0A2B7WWJ5_POLH7</name>
<feature type="transmembrane region" description="Helical" evidence="1">
    <location>
        <begin position="7"/>
        <end position="27"/>
    </location>
</feature>
<gene>
    <name evidence="2" type="ORF">AJ80_09089</name>
</gene>
<keyword evidence="1" id="KW-0472">Membrane</keyword>
<accession>A0A2B7WWJ5</accession>
<sequence>MATMSTYIVFLILLVHLVGLNAMYGLVLRNGYIEALIRLRDVGPHVLPGSNNPILKRYTLIPPLDKLLTLATVMFANITDGSTPQSSLYAFQFAGQLVPIFTIMVIEGLRSGNRRGVLSVSFIWGCLTQCAGYGFLMPLYTTMHLLTSATAGDVGKQLANAIRVSDVQLLDALPQSLILGYVVPSILMSIPVGSSALHQWLMGFWQGVPVWVILLQYVFRSVSQKQEQAGSETQKTCGDNRHTRSRELHALKRVYYFAFAFATACQLATYAILGIRLLYPTLFSPHLRDTLTFSKVFIQPPIFTPGKMESMATGIHNFFQYDQYIGSLAALIWAVRLEVKAREYVLLTDGAKLIAEIVGLSVMSGPAGAFILLIWQRDQKVYLNHALA</sequence>
<feature type="transmembrane region" description="Helical" evidence="1">
    <location>
        <begin position="116"/>
        <end position="136"/>
    </location>
</feature>
<dbReference type="AlphaFoldDB" id="A0A2B7WWJ5"/>
<feature type="transmembrane region" description="Helical" evidence="1">
    <location>
        <begin position="353"/>
        <end position="375"/>
    </location>
</feature>
<keyword evidence="3" id="KW-1185">Reference proteome</keyword>
<proteinExistence type="predicted"/>
<evidence type="ECO:0000313" key="3">
    <source>
        <dbReference type="Proteomes" id="UP000224634"/>
    </source>
</evidence>
<dbReference type="STRING" id="1447883.A0A2B7WWJ5"/>